<evidence type="ECO:0000313" key="1">
    <source>
        <dbReference type="EMBL" id="KAJ6445759.1"/>
    </source>
</evidence>
<dbReference type="Proteomes" id="UP001163105">
    <property type="component" value="Unassembled WGS sequence"/>
</dbReference>
<protein>
    <submittedName>
        <fullName evidence="1">Uncharacterized protein</fullName>
    </submittedName>
</protein>
<dbReference type="AlphaFoldDB" id="A0AB34G3P3"/>
<reference evidence="1" key="1">
    <citation type="submission" date="2023-01" db="EMBL/GenBank/DDBJ databases">
        <title>The growth and conidiation of Purpureocillium lavendulum are regulated by nitrogen source and histone H3K14 acetylation.</title>
        <authorList>
            <person name="Tang P."/>
            <person name="Han J."/>
            <person name="Zhang C."/>
            <person name="Tang P."/>
            <person name="Qi F."/>
            <person name="Zhang K."/>
            <person name="Liang L."/>
        </authorList>
    </citation>
    <scope>NUCLEOTIDE SEQUENCE</scope>
    <source>
        <strain evidence="1">YMF1.00683</strain>
    </source>
</reference>
<comment type="caution">
    <text evidence="1">The sequence shown here is derived from an EMBL/GenBank/DDBJ whole genome shotgun (WGS) entry which is preliminary data.</text>
</comment>
<proteinExistence type="predicted"/>
<keyword evidence="2" id="KW-1185">Reference proteome</keyword>
<sequence length="79" mass="9414">MYMEPHLVEFTHKTRERFPVVVLLTPQYPGEVSRWARSLWAQGKQKESLSAAPYSAARVLSFDLRTLKYYKFNHKFNHK</sequence>
<organism evidence="1 2">
    <name type="scientific">Purpureocillium lavendulum</name>
    <dbReference type="NCBI Taxonomy" id="1247861"/>
    <lineage>
        <taxon>Eukaryota</taxon>
        <taxon>Fungi</taxon>
        <taxon>Dikarya</taxon>
        <taxon>Ascomycota</taxon>
        <taxon>Pezizomycotina</taxon>
        <taxon>Sordariomycetes</taxon>
        <taxon>Hypocreomycetidae</taxon>
        <taxon>Hypocreales</taxon>
        <taxon>Ophiocordycipitaceae</taxon>
        <taxon>Purpureocillium</taxon>
    </lineage>
</organism>
<accession>A0AB34G3P3</accession>
<dbReference type="EMBL" id="JAQHRD010000001">
    <property type="protein sequence ID" value="KAJ6445759.1"/>
    <property type="molecule type" value="Genomic_DNA"/>
</dbReference>
<name>A0AB34G3P3_9HYPO</name>
<evidence type="ECO:0000313" key="2">
    <source>
        <dbReference type="Proteomes" id="UP001163105"/>
    </source>
</evidence>
<gene>
    <name evidence="1" type="ORF">O9K51_00522</name>
</gene>